<keyword evidence="11" id="KW-1185">Reference proteome</keyword>
<accession>A0A4V2YEE2</accession>
<organism evidence="10 11">
    <name type="scientific">Kribbella turkmenica</name>
    <dbReference type="NCBI Taxonomy" id="2530375"/>
    <lineage>
        <taxon>Bacteria</taxon>
        <taxon>Bacillati</taxon>
        <taxon>Actinomycetota</taxon>
        <taxon>Actinomycetes</taxon>
        <taxon>Propionibacteriales</taxon>
        <taxon>Kribbellaceae</taxon>
        <taxon>Kribbella</taxon>
    </lineage>
</organism>
<dbReference type="AlphaFoldDB" id="A0A4V2YEE2"/>
<dbReference type="PANTHER" id="PTHR42711">
    <property type="entry name" value="ABC TRANSPORTER ATP-BINDING PROTEIN"/>
    <property type="match status" value="1"/>
</dbReference>
<evidence type="ECO:0000313" key="10">
    <source>
        <dbReference type="EMBL" id="TDD18956.1"/>
    </source>
</evidence>
<evidence type="ECO:0000256" key="4">
    <source>
        <dbReference type="ARBA" id="ARBA00022741"/>
    </source>
</evidence>
<dbReference type="InterPro" id="IPR050763">
    <property type="entry name" value="ABC_transporter_ATP-binding"/>
</dbReference>
<proteinExistence type="predicted"/>
<keyword evidence="4" id="KW-0547">Nucleotide-binding</keyword>
<comment type="subcellular location">
    <subcellularLocation>
        <location evidence="1">Cell membrane</location>
        <topology evidence="1">Peripheral membrane protein</topology>
    </subcellularLocation>
</comment>
<dbReference type="InterPro" id="IPR003593">
    <property type="entry name" value="AAA+_ATPase"/>
</dbReference>
<evidence type="ECO:0000313" key="11">
    <source>
        <dbReference type="Proteomes" id="UP000295172"/>
    </source>
</evidence>
<dbReference type="SUPFAM" id="SSF52540">
    <property type="entry name" value="P-loop containing nucleoside triphosphate hydrolases"/>
    <property type="match status" value="1"/>
</dbReference>
<keyword evidence="5 10" id="KW-0067">ATP-binding</keyword>
<evidence type="ECO:0000256" key="3">
    <source>
        <dbReference type="ARBA" id="ARBA00022475"/>
    </source>
</evidence>
<dbReference type="EMBL" id="SMKR01000124">
    <property type="protein sequence ID" value="TDD18956.1"/>
    <property type="molecule type" value="Genomic_DNA"/>
</dbReference>
<evidence type="ECO:0000256" key="7">
    <source>
        <dbReference type="ARBA" id="ARBA00023136"/>
    </source>
</evidence>
<sequence length="287" mass="31571">MRVRGLVKRYPNKVAVDGVDLDIHRGEVFALLGPNGAGKTTTVEILEGYRRADQGEIRVLGVDPARGDRVWRSRLGIVAQTSRDEAELSVAELVHHFAGYYPNPRDPDEVIASVGLTEKRRTRTRKLSGGQRRRLDVALGMVGNPELLFLDEPTTGFDPEARRQFWTLIENLRTAGTTILVTTHYLDEAEHLADRVGVIADGRMVEVATPEALGGRGARTARVSWLSADGMREIRTDEPTAEVARLMAQYGGSEVPELEVRRPSLEDIYLELIGAVAAAPELEGAAR</sequence>
<comment type="caution">
    <text evidence="10">The sequence shown here is derived from an EMBL/GenBank/DDBJ whole genome shotgun (WGS) entry which is preliminary data.</text>
</comment>
<dbReference type="SMART" id="SM00382">
    <property type="entry name" value="AAA"/>
    <property type="match status" value="1"/>
</dbReference>
<dbReference type="PANTHER" id="PTHR42711:SF16">
    <property type="entry name" value="ABC TRANSPORTER ATP-BINDING PROTEIN"/>
    <property type="match status" value="1"/>
</dbReference>
<evidence type="ECO:0000256" key="6">
    <source>
        <dbReference type="ARBA" id="ARBA00022967"/>
    </source>
</evidence>
<evidence type="ECO:0000256" key="2">
    <source>
        <dbReference type="ARBA" id="ARBA00022448"/>
    </source>
</evidence>
<dbReference type="GO" id="GO:0016887">
    <property type="term" value="F:ATP hydrolysis activity"/>
    <property type="evidence" value="ECO:0007669"/>
    <property type="project" value="InterPro"/>
</dbReference>
<evidence type="ECO:0000256" key="1">
    <source>
        <dbReference type="ARBA" id="ARBA00004202"/>
    </source>
</evidence>
<dbReference type="GO" id="GO:0005886">
    <property type="term" value="C:plasma membrane"/>
    <property type="evidence" value="ECO:0007669"/>
    <property type="project" value="UniProtKB-SubCell"/>
</dbReference>
<dbReference type="InterPro" id="IPR003439">
    <property type="entry name" value="ABC_transporter-like_ATP-bd"/>
</dbReference>
<evidence type="ECO:0000259" key="9">
    <source>
        <dbReference type="PROSITE" id="PS50893"/>
    </source>
</evidence>
<evidence type="ECO:0000256" key="8">
    <source>
        <dbReference type="ARBA" id="ARBA00023251"/>
    </source>
</evidence>
<dbReference type="PROSITE" id="PS00211">
    <property type="entry name" value="ABC_TRANSPORTER_1"/>
    <property type="match status" value="1"/>
</dbReference>
<gene>
    <name evidence="10" type="ORF">E1218_25005</name>
</gene>
<keyword evidence="6" id="KW-1278">Translocase</keyword>
<dbReference type="Proteomes" id="UP000295172">
    <property type="component" value="Unassembled WGS sequence"/>
</dbReference>
<dbReference type="Gene3D" id="3.40.50.300">
    <property type="entry name" value="P-loop containing nucleotide triphosphate hydrolases"/>
    <property type="match status" value="1"/>
</dbReference>
<dbReference type="GO" id="GO:0005524">
    <property type="term" value="F:ATP binding"/>
    <property type="evidence" value="ECO:0007669"/>
    <property type="project" value="UniProtKB-KW"/>
</dbReference>
<reference evidence="10 11" key="1">
    <citation type="submission" date="2019-02" db="EMBL/GenBank/DDBJ databases">
        <title>Draft genome sequences of novel Actinobacteria.</title>
        <authorList>
            <person name="Sahin N."/>
            <person name="Ay H."/>
            <person name="Saygin H."/>
        </authorList>
    </citation>
    <scope>NUCLEOTIDE SEQUENCE [LARGE SCALE GENOMIC DNA]</scope>
    <source>
        <strain evidence="10 11">16K104</strain>
    </source>
</reference>
<dbReference type="PROSITE" id="PS50893">
    <property type="entry name" value="ABC_TRANSPORTER_2"/>
    <property type="match status" value="1"/>
</dbReference>
<keyword evidence="8" id="KW-0046">Antibiotic resistance</keyword>
<keyword evidence="3" id="KW-1003">Cell membrane</keyword>
<dbReference type="InterPro" id="IPR027417">
    <property type="entry name" value="P-loop_NTPase"/>
</dbReference>
<keyword evidence="2" id="KW-0813">Transport</keyword>
<dbReference type="InterPro" id="IPR017871">
    <property type="entry name" value="ABC_transporter-like_CS"/>
</dbReference>
<keyword evidence="7" id="KW-0472">Membrane</keyword>
<dbReference type="GO" id="GO:0046677">
    <property type="term" value="P:response to antibiotic"/>
    <property type="evidence" value="ECO:0007669"/>
    <property type="project" value="UniProtKB-KW"/>
</dbReference>
<dbReference type="Pfam" id="PF00005">
    <property type="entry name" value="ABC_tran"/>
    <property type="match status" value="1"/>
</dbReference>
<protein>
    <submittedName>
        <fullName evidence="10">ABC transporter ATP-binding protein</fullName>
    </submittedName>
</protein>
<dbReference type="CDD" id="cd03230">
    <property type="entry name" value="ABC_DR_subfamily_A"/>
    <property type="match status" value="1"/>
</dbReference>
<dbReference type="OrthoDB" id="9804819at2"/>
<dbReference type="FunFam" id="3.40.50.300:FF:000589">
    <property type="entry name" value="ABC transporter, ATP-binding subunit"/>
    <property type="match status" value="1"/>
</dbReference>
<evidence type="ECO:0000256" key="5">
    <source>
        <dbReference type="ARBA" id="ARBA00022840"/>
    </source>
</evidence>
<feature type="domain" description="ABC transporter" evidence="9">
    <location>
        <begin position="1"/>
        <end position="226"/>
    </location>
</feature>
<name>A0A4V2YEE2_9ACTN</name>